<feature type="domain" description="N-acetyltransferase" evidence="1">
    <location>
        <begin position="10"/>
        <end position="179"/>
    </location>
</feature>
<dbReference type="InterPro" id="IPR051531">
    <property type="entry name" value="N-acetyltransferase"/>
</dbReference>
<dbReference type="InterPro" id="IPR000182">
    <property type="entry name" value="GNAT_dom"/>
</dbReference>
<evidence type="ECO:0000259" key="1">
    <source>
        <dbReference type="PROSITE" id="PS51186"/>
    </source>
</evidence>
<evidence type="ECO:0000313" key="3">
    <source>
        <dbReference type="Proteomes" id="UP000749471"/>
    </source>
</evidence>
<dbReference type="PANTHER" id="PTHR43792">
    <property type="entry name" value="GNAT FAMILY, PUTATIVE (AFU_ORTHOLOGUE AFUA_3G00765)-RELATED-RELATED"/>
    <property type="match status" value="1"/>
</dbReference>
<dbReference type="Pfam" id="PF13302">
    <property type="entry name" value="Acetyltransf_3"/>
    <property type="match status" value="1"/>
</dbReference>
<dbReference type="PANTHER" id="PTHR43792:SF1">
    <property type="entry name" value="N-ACETYLTRANSFERASE DOMAIN-CONTAINING PROTEIN"/>
    <property type="match status" value="1"/>
</dbReference>
<organism evidence="2 3">
    <name type="scientific">Tissierella simiarum</name>
    <dbReference type="NCBI Taxonomy" id="2841534"/>
    <lineage>
        <taxon>Bacteria</taxon>
        <taxon>Bacillati</taxon>
        <taxon>Bacillota</taxon>
        <taxon>Tissierellia</taxon>
        <taxon>Tissierellales</taxon>
        <taxon>Tissierellaceae</taxon>
        <taxon>Tissierella</taxon>
    </lineage>
</organism>
<proteinExistence type="predicted"/>
<dbReference type="PROSITE" id="PS51186">
    <property type="entry name" value="GNAT"/>
    <property type="match status" value="1"/>
</dbReference>
<sequence>MELTLKTDRLLLHQITEEDFEFLIKLETRPENKKYEMEGIPQKDSIIKRCKGFIESTRGLPEEGAIRYIVYNEKNEMIGDVSLTCNWEKTKEWEIGYAFLSEYWGNGYATEAVRSVINFAFKELRIHKLMAFINSENTRSVALAKRIGMVQEGHMREARLIDGKWNDEFVFTLLETDLEPEA</sequence>
<protein>
    <submittedName>
        <fullName evidence="2">GNAT family N-acetyltransferase</fullName>
    </submittedName>
</protein>
<dbReference type="RefSeq" id="WP_216520833.1">
    <property type="nucleotide sequence ID" value="NZ_JAHLPM010000012.1"/>
</dbReference>
<accession>A0ABS6E8P9</accession>
<dbReference type="Proteomes" id="UP000749471">
    <property type="component" value="Unassembled WGS sequence"/>
</dbReference>
<keyword evidence="3" id="KW-1185">Reference proteome</keyword>
<reference evidence="2 3" key="1">
    <citation type="submission" date="2021-06" db="EMBL/GenBank/DDBJ databases">
        <authorList>
            <person name="Sun Q."/>
            <person name="Li D."/>
        </authorList>
    </citation>
    <scope>NUCLEOTIDE SEQUENCE [LARGE SCALE GENOMIC DNA]</scope>
    <source>
        <strain evidence="2 3">MSJ-40</strain>
    </source>
</reference>
<comment type="caution">
    <text evidence="2">The sequence shown here is derived from an EMBL/GenBank/DDBJ whole genome shotgun (WGS) entry which is preliminary data.</text>
</comment>
<name>A0ABS6E8P9_9FIRM</name>
<gene>
    <name evidence="2" type="ORF">KQI42_13995</name>
</gene>
<evidence type="ECO:0000313" key="2">
    <source>
        <dbReference type="EMBL" id="MBU5439129.1"/>
    </source>
</evidence>
<dbReference type="EMBL" id="JAHLPM010000012">
    <property type="protein sequence ID" value="MBU5439129.1"/>
    <property type="molecule type" value="Genomic_DNA"/>
</dbReference>